<feature type="compositionally biased region" description="Low complexity" evidence="1">
    <location>
        <begin position="1565"/>
        <end position="1574"/>
    </location>
</feature>
<feature type="domain" description="C2H2-type" evidence="2">
    <location>
        <begin position="814"/>
        <end position="836"/>
    </location>
</feature>
<feature type="region of interest" description="Disordered" evidence="1">
    <location>
        <begin position="36"/>
        <end position="113"/>
    </location>
</feature>
<name>A0AA85JAK0_TRIRE</name>
<evidence type="ECO:0000256" key="1">
    <source>
        <dbReference type="SAM" id="MobiDB-lite"/>
    </source>
</evidence>
<feature type="compositionally biased region" description="Low complexity" evidence="1">
    <location>
        <begin position="1339"/>
        <end position="1358"/>
    </location>
</feature>
<feature type="compositionally biased region" description="Polar residues" evidence="1">
    <location>
        <begin position="1423"/>
        <end position="1435"/>
    </location>
</feature>
<dbReference type="WBParaSite" id="TREG1_19040.4">
    <property type="protein sequence ID" value="TREG1_19040.4"/>
    <property type="gene ID" value="TREG1_19040"/>
</dbReference>
<feature type="compositionally biased region" description="Polar residues" evidence="1">
    <location>
        <begin position="560"/>
        <end position="573"/>
    </location>
</feature>
<feature type="region of interest" description="Disordered" evidence="1">
    <location>
        <begin position="423"/>
        <end position="443"/>
    </location>
</feature>
<feature type="compositionally biased region" description="Polar residues" evidence="1">
    <location>
        <begin position="2102"/>
        <end position="2113"/>
    </location>
</feature>
<feature type="compositionally biased region" description="Low complexity" evidence="1">
    <location>
        <begin position="102"/>
        <end position="111"/>
    </location>
</feature>
<evidence type="ECO:0000313" key="5">
    <source>
        <dbReference type="WBParaSite" id="TREG1_19040.2"/>
    </source>
</evidence>
<evidence type="ECO:0000313" key="6">
    <source>
        <dbReference type="WBParaSite" id="TREG1_19040.3"/>
    </source>
</evidence>
<feature type="compositionally biased region" description="Polar residues" evidence="1">
    <location>
        <begin position="906"/>
        <end position="915"/>
    </location>
</feature>
<reference evidence="3" key="1">
    <citation type="submission" date="2022-06" db="EMBL/GenBank/DDBJ databases">
        <authorList>
            <person name="Berger JAMES D."/>
            <person name="Berger JAMES D."/>
        </authorList>
    </citation>
    <scope>NUCLEOTIDE SEQUENCE [LARGE SCALE GENOMIC DNA]</scope>
</reference>
<dbReference type="Proteomes" id="UP000050795">
    <property type="component" value="Unassembled WGS sequence"/>
</dbReference>
<organism evidence="3 6">
    <name type="scientific">Trichobilharzia regenti</name>
    <name type="common">Nasal bird schistosome</name>
    <dbReference type="NCBI Taxonomy" id="157069"/>
    <lineage>
        <taxon>Eukaryota</taxon>
        <taxon>Metazoa</taxon>
        <taxon>Spiralia</taxon>
        <taxon>Lophotrochozoa</taxon>
        <taxon>Platyhelminthes</taxon>
        <taxon>Trematoda</taxon>
        <taxon>Digenea</taxon>
        <taxon>Strigeidida</taxon>
        <taxon>Schistosomatoidea</taxon>
        <taxon>Schistosomatidae</taxon>
        <taxon>Trichobilharzia</taxon>
    </lineage>
</organism>
<feature type="region of interest" description="Disordered" evidence="1">
    <location>
        <begin position="986"/>
        <end position="1022"/>
    </location>
</feature>
<feature type="region of interest" description="Disordered" evidence="1">
    <location>
        <begin position="2066"/>
        <end position="2113"/>
    </location>
</feature>
<keyword evidence="3" id="KW-1185">Reference proteome</keyword>
<dbReference type="WBParaSite" id="TREG1_19040.3">
    <property type="protein sequence ID" value="TREG1_19040.3"/>
    <property type="gene ID" value="TREG1_19040"/>
</dbReference>
<evidence type="ECO:0000313" key="3">
    <source>
        <dbReference type="Proteomes" id="UP000050795"/>
    </source>
</evidence>
<dbReference type="SMART" id="SM00355">
    <property type="entry name" value="ZnF_C2H2"/>
    <property type="match status" value="3"/>
</dbReference>
<feature type="compositionally biased region" description="Polar residues" evidence="1">
    <location>
        <begin position="2066"/>
        <end position="2079"/>
    </location>
</feature>
<feature type="compositionally biased region" description="Low complexity" evidence="1">
    <location>
        <begin position="1233"/>
        <end position="1245"/>
    </location>
</feature>
<feature type="compositionally biased region" description="Polar residues" evidence="1">
    <location>
        <begin position="992"/>
        <end position="1007"/>
    </location>
</feature>
<feature type="compositionally biased region" description="Low complexity" evidence="1">
    <location>
        <begin position="1401"/>
        <end position="1418"/>
    </location>
</feature>
<feature type="region of interest" description="Disordered" evidence="1">
    <location>
        <begin position="1319"/>
        <end position="1435"/>
    </location>
</feature>
<dbReference type="WBParaSite" id="TREG1_19040.1">
    <property type="protein sequence ID" value="TREG1_19040.1"/>
    <property type="gene ID" value="TREG1_19040"/>
</dbReference>
<accession>A0AA85JAK0</accession>
<protein>
    <recommendedName>
        <fullName evidence="2">C2H2-type domain-containing protein</fullName>
    </recommendedName>
</protein>
<feature type="compositionally biased region" description="Polar residues" evidence="1">
    <location>
        <begin position="36"/>
        <end position="52"/>
    </location>
</feature>
<feature type="region of interest" description="Disordered" evidence="1">
    <location>
        <begin position="1997"/>
        <end position="2016"/>
    </location>
</feature>
<feature type="region of interest" description="Disordered" evidence="1">
    <location>
        <begin position="933"/>
        <end position="974"/>
    </location>
</feature>
<reference evidence="4 5" key="2">
    <citation type="submission" date="2023-11" db="UniProtKB">
        <authorList>
            <consortium name="WormBaseParasite"/>
        </authorList>
    </citation>
    <scope>IDENTIFICATION</scope>
</reference>
<evidence type="ECO:0000313" key="4">
    <source>
        <dbReference type="WBParaSite" id="TREG1_19040.1"/>
    </source>
</evidence>
<sequence>MIMPCVEILSPIIMDTSSSTNQIKNCKTIDFCLTENNPITNSPPNLESSDQMGSGYRTNNSSNTSNNNNCGTNNSSNMQTVSPDLPQSAYPMVSTPQPPPLDLSNLPNSPNKIQNMDSIEVLSDKTQTSPKLDSSPPNTTTTVNNITNNGKVASVNTNSNAKCDMNSTPQDINSLVPALEKLVNVDWTETLKQYNESQTTMKGNTNLSPLSNEIDLTKILEHNNNYNNKPMNEQWNRNPNMSSPDFTARFQAMLSNLSEFLFNSSQASNFSKSPTSESFSYSTPSSSSASTTASVSTSASPVNQMMNSDKFKSDNRCSQLTGLPNSIYPLSFMGNQMDCNMFNSIDFNSTNPSLALTASLLSLLASSQKQNTFPEQSTPPPSSKYSKCPVSSPRSYPSPTVYSQPFLGNTSLFPPQVSPNFLPPSVSLPRPSLQSPMTSNPSMPPTSCPIIDMPSLNEPKLSDPRDLLYQLGQQLMAMATSSGIDGNQPNLDLWNTNKTDSKYNPLSLPSFNTSANSVYLQPPTVPNTGSLPLQPGCQSSSLLPSVSTACGMEKNFSHLPPTSQHHSSSNTGPFSGISMRGNQKYSAYYQHQRKQGFQASGLNECVSNTVGRRQRSSLSPMSTNTRYAGRRLRSGLNNSLLAGTNLEMRNFQRFPPIRNQAVSTVNTTNISCNSSSTSGAILGSTSGSNLCSNFRGNTPYRMNNMVNSTSGHVLNTTKSQLHTENINSSAHGHVGNNNNSGNNPPQQTTRHRETAFVCSCGKDFESLYIFTLHMKDTGHKPKCDQAEKDIPKLVRGQDMWINSETEQTREILRCMRCHQSFRSLPELTMHMMKTNHYSEIVYNDSGRCVFVNPDDNRRGGGSSGGSGSSHLTGNSSSGNHSGMSHIAGKSGISLTNASGGRRSHRSMNMNWSSNSQTILPNARFPVCEDTVKHQIKPNLPSREKYEVQKQEDASKRFRHSDNEQSHPNSDHFSASVETKIEVTEGMDDKQHTNSQENLDSSSSTKLASTPPPSSCNDDELNNQCNKSEMLVDNSHEVATEQNTETENNVLQQIESFVEKSLPQTTDNNDNNLSITTELTDQIIIQSSSPISVNNLLDKNSITTTTAMNLSPKLNRKRTFSEAGISVTVADENPTTDSVASMETASYSPISSPLTVAEGASTHKETDFDLAENRRAMTVTSNSPNTSKVSSTSEMNMSFSESPLSSLQKLVDTTHKPIKSTNVLNSSNSTIYSGLNSSSSNTSNSNRFPRSGGLTVTSTVHSQYSPNKSGINTCPNSPYSVHSTTSSGKLQASPLSPLGESDHIIPALSALYAYVERSSSSSSSSHIRDGQNNLKGELPSPNSNNNNNSNNESTKSNASMSESDRLDDGNPNTSQLSLNHLSNNSTFPSTSTAVDVTRDHGNTTNTSSTLPLSLQSTSPPQLPITQQTSTPQNASSLTIPTHPLIQAIYAAAMSNLAGQYLNPQVSSCAKNTNYNDPLNAFKYAAMNFKEALDSFELGTTSSTTSSQSILPQTTSLADSVHDAQNADFANNWLNMLRSLVENTEKLDSCNTECNSKLTSNYHDFQNSNNRSNNNNTPDRSDTHQYNDFVQHSPKAKSSSSSVQEPCTLNSQQNMSLSLPSESTHLNYPSSMNYSRSNYSYASTLPSSSSSLSSTMSSLMSTTNVLQNTRLINMPPSFHSMTNRNLSSFTTTPNNIINMSSSSNNNNASNLPNNNLMTTITKKAKCHFCGKPFANKGQVRLHISKNKCPCLLQQSCHVAALAAAFGSNSNNNSSGSNIPKVSQPIGTLKSIPINSHLPTVPCKRSNNSSGNNTNIDNTNQNFTDPMHNFTSNSLRPISKNDLTNAPSALSLLKERFQNFDVHQNPTGYNNFASYLPTNVTNPLEFNLNSASSSTTSTSTNNAFLHPNRISTPPPPSSISNVSWLGTPNSAVSFSSSQINKDNEVMNNPLPGTASAAAVNAGHLAAMALLAQTLVQLTTATQSAPASNLVLPPVMSSVNNSSITPSKQNPSENAFDPNNNLLPFLVTNLSANKQFPNINSSEQPPSMPFNFNLETLLNQMNMAKQLNSFNWPVNNQPMNPEDSQSCRQPSQSQQQQQQQQQSPQINRATPSTNGLS</sequence>
<feature type="region of interest" description="Disordered" evidence="1">
    <location>
        <begin position="853"/>
        <end position="915"/>
    </location>
</feature>
<feature type="compositionally biased region" description="Low complexity" evidence="1">
    <location>
        <begin position="868"/>
        <end position="882"/>
    </location>
</feature>
<feature type="compositionally biased region" description="Polar residues" evidence="1">
    <location>
        <begin position="1177"/>
        <end position="1200"/>
    </location>
</feature>
<feature type="compositionally biased region" description="Low complexity" evidence="1">
    <location>
        <begin position="423"/>
        <end position="441"/>
    </location>
</feature>
<feature type="compositionally biased region" description="Polar residues" evidence="1">
    <location>
        <begin position="124"/>
        <end position="137"/>
    </location>
</feature>
<feature type="region of interest" description="Disordered" evidence="1">
    <location>
        <begin position="124"/>
        <end position="143"/>
    </location>
</feature>
<feature type="compositionally biased region" description="Basic and acidic residues" evidence="1">
    <location>
        <begin position="941"/>
        <end position="964"/>
    </location>
</feature>
<dbReference type="InterPro" id="IPR013087">
    <property type="entry name" value="Znf_C2H2_type"/>
</dbReference>
<feature type="compositionally biased region" description="Polar residues" evidence="1">
    <location>
        <begin position="965"/>
        <end position="974"/>
    </location>
</feature>
<feature type="compositionally biased region" description="Low complexity" evidence="1">
    <location>
        <begin position="727"/>
        <end position="743"/>
    </location>
</feature>
<dbReference type="WBParaSite" id="TREG1_19040.2">
    <property type="protein sequence ID" value="TREG1_19040.2"/>
    <property type="gene ID" value="TREG1_19040"/>
</dbReference>
<feature type="region of interest" description="Disordered" evidence="1">
    <location>
        <begin position="273"/>
        <end position="301"/>
    </location>
</feature>
<feature type="region of interest" description="Disordered" evidence="1">
    <location>
        <begin position="371"/>
        <end position="391"/>
    </location>
</feature>
<feature type="region of interest" description="Disordered" evidence="1">
    <location>
        <begin position="1233"/>
        <end position="1294"/>
    </location>
</feature>
<feature type="region of interest" description="Disordered" evidence="1">
    <location>
        <begin position="557"/>
        <end position="577"/>
    </location>
</feature>
<dbReference type="WBParaSite" id="TREG1_19040.5">
    <property type="protein sequence ID" value="TREG1_19040.5"/>
    <property type="gene ID" value="TREG1_19040"/>
</dbReference>
<proteinExistence type="predicted"/>
<feature type="compositionally biased region" description="Low complexity" evidence="1">
    <location>
        <begin position="1375"/>
        <end position="1384"/>
    </location>
</feature>
<feature type="compositionally biased region" description="Basic and acidic residues" evidence="1">
    <location>
        <begin position="1160"/>
        <end position="1174"/>
    </location>
</feature>
<feature type="compositionally biased region" description="Low complexity" evidence="1">
    <location>
        <begin position="58"/>
        <end position="77"/>
    </location>
</feature>
<feature type="region of interest" description="Disordered" evidence="1">
    <location>
        <begin position="1559"/>
        <end position="1584"/>
    </location>
</feature>
<evidence type="ECO:0000259" key="2">
    <source>
        <dbReference type="PROSITE" id="PS00028"/>
    </source>
</evidence>
<feature type="compositionally biased region" description="Low complexity" evidence="1">
    <location>
        <begin position="2080"/>
        <end position="2101"/>
    </location>
</feature>
<feature type="region of interest" description="Disordered" evidence="1">
    <location>
        <begin position="1155"/>
        <end position="1200"/>
    </location>
</feature>
<feature type="region of interest" description="Disordered" evidence="1">
    <location>
        <begin position="727"/>
        <end position="750"/>
    </location>
</feature>
<dbReference type="PROSITE" id="PS00028">
    <property type="entry name" value="ZINC_FINGER_C2H2_1"/>
    <property type="match status" value="1"/>
</dbReference>
<feature type="compositionally biased region" description="Polar residues" evidence="1">
    <location>
        <begin position="1253"/>
        <end position="1293"/>
    </location>
</feature>